<evidence type="ECO:0000313" key="8">
    <source>
        <dbReference type="Proteomes" id="UP001500782"/>
    </source>
</evidence>
<dbReference type="RefSeq" id="WP_343802026.1">
    <property type="nucleotide sequence ID" value="NZ_BAAADJ010000060.1"/>
</dbReference>
<dbReference type="PANTHER" id="PTHR30213:SF0">
    <property type="entry name" value="UPF0761 MEMBRANE PROTEIN YIHY"/>
    <property type="match status" value="1"/>
</dbReference>
<evidence type="ECO:0000313" key="7">
    <source>
        <dbReference type="EMBL" id="GAA0341969.1"/>
    </source>
</evidence>
<dbReference type="InterPro" id="IPR017039">
    <property type="entry name" value="Virul_fac_BrkB"/>
</dbReference>
<feature type="transmembrane region" description="Helical" evidence="6">
    <location>
        <begin position="209"/>
        <end position="230"/>
    </location>
</feature>
<feature type="transmembrane region" description="Helical" evidence="6">
    <location>
        <begin position="24"/>
        <end position="47"/>
    </location>
</feature>
<keyword evidence="2" id="KW-1003">Cell membrane</keyword>
<keyword evidence="8" id="KW-1185">Reference proteome</keyword>
<keyword evidence="5 6" id="KW-0472">Membrane</keyword>
<comment type="caution">
    <text evidence="7">The sequence shown here is derived from an EMBL/GenBank/DDBJ whole genome shotgun (WGS) entry which is preliminary data.</text>
</comment>
<accession>A0ABN0WMK4</accession>
<feature type="transmembrane region" description="Helical" evidence="6">
    <location>
        <begin position="91"/>
        <end position="111"/>
    </location>
</feature>
<protein>
    <submittedName>
        <fullName evidence="7">YihY family inner membrane protein</fullName>
    </submittedName>
</protein>
<dbReference type="PANTHER" id="PTHR30213">
    <property type="entry name" value="INNER MEMBRANE PROTEIN YHJD"/>
    <property type="match status" value="1"/>
</dbReference>
<dbReference type="Pfam" id="PF03631">
    <property type="entry name" value="Virul_fac_BrkB"/>
    <property type="match status" value="1"/>
</dbReference>
<dbReference type="NCBIfam" id="TIGR00765">
    <property type="entry name" value="yihY_not_rbn"/>
    <property type="match status" value="1"/>
</dbReference>
<evidence type="ECO:0000256" key="1">
    <source>
        <dbReference type="ARBA" id="ARBA00004651"/>
    </source>
</evidence>
<feature type="transmembrane region" description="Helical" evidence="6">
    <location>
        <begin position="132"/>
        <end position="154"/>
    </location>
</feature>
<feature type="transmembrane region" description="Helical" evidence="6">
    <location>
        <begin position="174"/>
        <end position="197"/>
    </location>
</feature>
<keyword evidence="3 6" id="KW-0812">Transmembrane</keyword>
<dbReference type="PIRSF" id="PIRSF035875">
    <property type="entry name" value="RNase_BN"/>
    <property type="match status" value="1"/>
</dbReference>
<evidence type="ECO:0000256" key="3">
    <source>
        <dbReference type="ARBA" id="ARBA00022692"/>
    </source>
</evidence>
<gene>
    <name evidence="7" type="ORF">GCM10008967_35450</name>
</gene>
<reference evidence="7 8" key="1">
    <citation type="journal article" date="2019" name="Int. J. Syst. Evol. Microbiol.">
        <title>The Global Catalogue of Microorganisms (GCM) 10K type strain sequencing project: providing services to taxonomists for standard genome sequencing and annotation.</title>
        <authorList>
            <consortium name="The Broad Institute Genomics Platform"/>
            <consortium name="The Broad Institute Genome Sequencing Center for Infectious Disease"/>
            <person name="Wu L."/>
            <person name="Ma J."/>
        </authorList>
    </citation>
    <scope>NUCLEOTIDE SEQUENCE [LARGE SCALE GENOMIC DNA]</scope>
    <source>
        <strain evidence="7 8">JCM 9731</strain>
    </source>
</reference>
<dbReference type="EMBL" id="BAAADJ010000060">
    <property type="protein sequence ID" value="GAA0341969.1"/>
    <property type="molecule type" value="Genomic_DNA"/>
</dbReference>
<name>A0ABN0WMK4_9BACI</name>
<evidence type="ECO:0000256" key="4">
    <source>
        <dbReference type="ARBA" id="ARBA00022989"/>
    </source>
</evidence>
<evidence type="ECO:0000256" key="5">
    <source>
        <dbReference type="ARBA" id="ARBA00023136"/>
    </source>
</evidence>
<evidence type="ECO:0000256" key="6">
    <source>
        <dbReference type="SAM" id="Phobius"/>
    </source>
</evidence>
<dbReference type="Proteomes" id="UP001500782">
    <property type="component" value="Unassembled WGS sequence"/>
</dbReference>
<proteinExistence type="predicted"/>
<evidence type="ECO:0000256" key="2">
    <source>
        <dbReference type="ARBA" id="ARBA00022475"/>
    </source>
</evidence>
<organism evidence="7 8">
    <name type="scientific">Bacillus carboniphilus</name>
    <dbReference type="NCBI Taxonomy" id="86663"/>
    <lineage>
        <taxon>Bacteria</taxon>
        <taxon>Bacillati</taxon>
        <taxon>Bacillota</taxon>
        <taxon>Bacilli</taxon>
        <taxon>Bacillales</taxon>
        <taxon>Bacillaceae</taxon>
        <taxon>Bacillus</taxon>
    </lineage>
</organism>
<sequence>MGTKKVGIPSLIFRFFRRFQQDDVIGLAAQIAYFLLLSLFPLLIFLVSLVPYLPITHIDILNVIRDFAPGESIMLIEENLHQIMEHHNGKLLTFGVIATLWTASNGINSVVKGFNRAYNVNENRPFWKARTMSIVLTVAMITVFIIALLLPVFGKQIGLFIASSFNISTEFLHLWNTIRWVISIVIIFIVFLGLYMIAPNKKISISHALPGALIALIGFVLASLAFSYYVDNFGNYSITYGSIGGIIVLMIWFYLSAFMIMVGGEVNALLGEVKGD</sequence>
<feature type="transmembrane region" description="Helical" evidence="6">
    <location>
        <begin position="236"/>
        <end position="255"/>
    </location>
</feature>
<keyword evidence="4 6" id="KW-1133">Transmembrane helix</keyword>
<comment type="subcellular location">
    <subcellularLocation>
        <location evidence="1">Cell membrane</location>
        <topology evidence="1">Multi-pass membrane protein</topology>
    </subcellularLocation>
</comment>